<keyword evidence="1" id="KW-0472">Membrane</keyword>
<protein>
    <submittedName>
        <fullName evidence="2">Uncharacterized protein</fullName>
    </submittedName>
</protein>
<proteinExistence type="predicted"/>
<dbReference type="AlphaFoldDB" id="A0A1K2IB47"/>
<feature type="transmembrane region" description="Helical" evidence="1">
    <location>
        <begin position="37"/>
        <end position="59"/>
    </location>
</feature>
<organism evidence="2">
    <name type="scientific">Loigolactobacillus rennini</name>
    <dbReference type="NCBI Taxonomy" id="238013"/>
    <lineage>
        <taxon>Bacteria</taxon>
        <taxon>Bacillati</taxon>
        <taxon>Bacillota</taxon>
        <taxon>Bacilli</taxon>
        <taxon>Lactobacillales</taxon>
        <taxon>Lactobacillaceae</taxon>
        <taxon>Loigolactobacillus</taxon>
    </lineage>
</organism>
<reference evidence="2" key="1">
    <citation type="submission" date="2016-11" db="EMBL/GenBank/DDBJ databases">
        <authorList>
            <person name="Jaros S."/>
            <person name="Januszkiewicz K."/>
            <person name="Wedrychowicz H."/>
        </authorList>
    </citation>
    <scope>NUCLEOTIDE SEQUENCE</scope>
    <source>
        <strain evidence="2">ACA-DC 565</strain>
    </source>
</reference>
<dbReference type="EMBL" id="LT634362">
    <property type="protein sequence ID" value="SFZ88937.1"/>
    <property type="molecule type" value="Genomic_DNA"/>
</dbReference>
<sequence length="91" mass="10646">MLNYIFFGATIIIQILTLNFTRRLFDERGDVIKQRAAYFSFELQSIFLLVLIFIGLFFGMKVNNLYLGMMLLSLVSNIIYLIILYFSDKNA</sequence>
<keyword evidence="1" id="KW-1133">Transmembrane helix</keyword>
<evidence type="ECO:0000313" key="2">
    <source>
        <dbReference type="EMBL" id="SFZ88937.1"/>
    </source>
</evidence>
<gene>
    <name evidence="2" type="ORF">LREN565_2050</name>
</gene>
<keyword evidence="1" id="KW-0812">Transmembrane</keyword>
<evidence type="ECO:0000256" key="1">
    <source>
        <dbReference type="SAM" id="Phobius"/>
    </source>
</evidence>
<feature type="transmembrane region" description="Helical" evidence="1">
    <location>
        <begin position="6"/>
        <end position="25"/>
    </location>
</feature>
<feature type="transmembrane region" description="Helical" evidence="1">
    <location>
        <begin position="65"/>
        <end position="86"/>
    </location>
</feature>
<accession>A0A1K2IB47</accession>
<name>A0A1K2IB47_9LACO</name>